<organism evidence="1 2">
    <name type="scientific">Ectobacillus funiculus</name>
    <dbReference type="NCBI Taxonomy" id="137993"/>
    <lineage>
        <taxon>Bacteria</taxon>
        <taxon>Bacillati</taxon>
        <taxon>Bacillota</taxon>
        <taxon>Bacilli</taxon>
        <taxon>Bacillales</taxon>
        <taxon>Bacillaceae</taxon>
        <taxon>Ectobacillus</taxon>
    </lineage>
</organism>
<dbReference type="EMBL" id="JBHMAF010000023">
    <property type="protein sequence ID" value="MFB9758267.1"/>
    <property type="molecule type" value="Genomic_DNA"/>
</dbReference>
<keyword evidence="2" id="KW-1185">Reference proteome</keyword>
<gene>
    <name evidence="1" type="ORF">ACFFMS_06985</name>
</gene>
<reference evidence="1 2" key="1">
    <citation type="submission" date="2024-09" db="EMBL/GenBank/DDBJ databases">
        <authorList>
            <person name="Sun Q."/>
            <person name="Mori K."/>
        </authorList>
    </citation>
    <scope>NUCLEOTIDE SEQUENCE [LARGE SCALE GENOMIC DNA]</scope>
    <source>
        <strain evidence="1 2">JCM 11201</strain>
    </source>
</reference>
<name>A0ABV5WCF7_9BACI</name>
<accession>A0ABV5WCF7</accession>
<comment type="caution">
    <text evidence="1">The sequence shown here is derived from an EMBL/GenBank/DDBJ whole genome shotgun (WGS) entry which is preliminary data.</text>
</comment>
<dbReference type="RefSeq" id="WP_379948535.1">
    <property type="nucleotide sequence ID" value="NZ_JBHMAF010000023.1"/>
</dbReference>
<protein>
    <submittedName>
        <fullName evidence="1">Uncharacterized protein</fullName>
    </submittedName>
</protein>
<dbReference type="Proteomes" id="UP001589609">
    <property type="component" value="Unassembled WGS sequence"/>
</dbReference>
<evidence type="ECO:0000313" key="2">
    <source>
        <dbReference type="Proteomes" id="UP001589609"/>
    </source>
</evidence>
<evidence type="ECO:0000313" key="1">
    <source>
        <dbReference type="EMBL" id="MFB9758267.1"/>
    </source>
</evidence>
<proteinExistence type="predicted"/>
<sequence>MSYPIIFVHYGNPDWLKYALLQAKEFNSEVILIGDETNNQYPFIKHYHITDYYENAAEFKKVYKRLSRREVEFELFCFERWFIIENFMQKHNLQHCFYQDSDNMLYINVKEYNEKYHKNAPPLACFHATGCSFFINSFKEYQKFCLFFKNHYTDPNLFKELEIENKELQSAQDAGISDMQLFFRFTRQHSSLWNDLLQITNNSFFCCNVVLAQGFETVDDLKKVYFMDGDLYCKHIRMNKFLRCNTLQFQGKSKQYIPYFYKDTLSQLKESSYFDYKTCKWISIEK</sequence>